<protein>
    <submittedName>
        <fullName evidence="1">Uncharacterized protein</fullName>
    </submittedName>
</protein>
<evidence type="ECO:0000313" key="1">
    <source>
        <dbReference type="EMBL" id="KAG6480583.1"/>
    </source>
</evidence>
<evidence type="ECO:0000313" key="2">
    <source>
        <dbReference type="Proteomes" id="UP000734854"/>
    </source>
</evidence>
<accession>A0A8J5F792</accession>
<comment type="caution">
    <text evidence="1">The sequence shown here is derived from an EMBL/GenBank/DDBJ whole genome shotgun (WGS) entry which is preliminary data.</text>
</comment>
<reference evidence="1 2" key="1">
    <citation type="submission" date="2020-08" db="EMBL/GenBank/DDBJ databases">
        <title>Plant Genome Project.</title>
        <authorList>
            <person name="Zhang R.-G."/>
        </authorList>
    </citation>
    <scope>NUCLEOTIDE SEQUENCE [LARGE SCALE GENOMIC DNA]</scope>
    <source>
        <tissue evidence="1">Rhizome</tissue>
    </source>
</reference>
<name>A0A8J5F792_ZINOF</name>
<keyword evidence="2" id="KW-1185">Reference proteome</keyword>
<gene>
    <name evidence="1" type="ORF">ZIOFF_057167</name>
</gene>
<dbReference type="Proteomes" id="UP000734854">
    <property type="component" value="Unassembled WGS sequence"/>
</dbReference>
<dbReference type="EMBL" id="JACMSC010000016">
    <property type="protein sequence ID" value="KAG6480583.1"/>
    <property type="molecule type" value="Genomic_DNA"/>
</dbReference>
<proteinExistence type="predicted"/>
<sequence>MGSSFLRKEHFIGATGDMSQAATVAKVTESLMDLEHEIPGSCEALVVKILQQLESSKEPKVKQLHDLAVSMFAEHSSHDFVDGKKRLNSSLAETPSLSPLAKFLLTRKGVLQVVTPFPAANVLYSQRVITACPCKGFVSEGV</sequence>
<dbReference type="AlphaFoldDB" id="A0A8J5F792"/>
<organism evidence="1 2">
    <name type="scientific">Zingiber officinale</name>
    <name type="common">Ginger</name>
    <name type="synonym">Amomum zingiber</name>
    <dbReference type="NCBI Taxonomy" id="94328"/>
    <lineage>
        <taxon>Eukaryota</taxon>
        <taxon>Viridiplantae</taxon>
        <taxon>Streptophyta</taxon>
        <taxon>Embryophyta</taxon>
        <taxon>Tracheophyta</taxon>
        <taxon>Spermatophyta</taxon>
        <taxon>Magnoliopsida</taxon>
        <taxon>Liliopsida</taxon>
        <taxon>Zingiberales</taxon>
        <taxon>Zingiberaceae</taxon>
        <taxon>Zingiber</taxon>
    </lineage>
</organism>